<dbReference type="InterPro" id="IPR036875">
    <property type="entry name" value="Znf_CCHC_sf"/>
</dbReference>
<dbReference type="GO" id="GO:0008270">
    <property type="term" value="F:zinc ion binding"/>
    <property type="evidence" value="ECO:0007669"/>
    <property type="project" value="InterPro"/>
</dbReference>
<evidence type="ECO:0000313" key="3">
    <source>
        <dbReference type="Proteomes" id="UP000016929"/>
    </source>
</evidence>
<evidence type="ECO:0008006" key="4">
    <source>
        <dbReference type="Google" id="ProtNLM"/>
    </source>
</evidence>
<proteinExistence type="predicted"/>
<gene>
    <name evidence="2" type="ORF">FOC4_g10001926</name>
</gene>
<dbReference type="SUPFAM" id="SSF57756">
    <property type="entry name" value="Retrovirus zinc finger-like domains"/>
    <property type="match status" value="1"/>
</dbReference>
<dbReference type="GO" id="GO:0003676">
    <property type="term" value="F:nucleic acid binding"/>
    <property type="evidence" value="ECO:0007669"/>
    <property type="project" value="InterPro"/>
</dbReference>
<reference evidence="3" key="2">
    <citation type="journal article" date="2014" name="PLoS ONE">
        <title>Genome and Transcriptome Analysis of the Fungal Pathogen Fusarium oxysporum f. sp. cubense Causing Banana Vascular Wilt Disease.</title>
        <authorList>
            <person name="Guo L."/>
            <person name="Han L."/>
            <person name="Yang L."/>
            <person name="Zeng H."/>
            <person name="Fan D."/>
            <person name="Zhu Y."/>
            <person name="Feng Y."/>
            <person name="Wang G."/>
            <person name="Peng C."/>
            <person name="Jiang X."/>
            <person name="Zhou D."/>
            <person name="Ni P."/>
            <person name="Liang C."/>
            <person name="Liu L."/>
            <person name="Wang J."/>
            <person name="Mao C."/>
            <person name="Fang X."/>
            <person name="Peng M."/>
            <person name="Huang J."/>
        </authorList>
    </citation>
    <scope>NUCLEOTIDE SEQUENCE [LARGE SCALE GENOMIC DNA]</scope>
    <source>
        <strain evidence="3">race 4</strain>
    </source>
</reference>
<organism evidence="2 3">
    <name type="scientific">Fusarium oxysporum f. sp. cubense (strain race 4)</name>
    <name type="common">Panama disease fungus</name>
    <dbReference type="NCBI Taxonomy" id="2502994"/>
    <lineage>
        <taxon>Eukaryota</taxon>
        <taxon>Fungi</taxon>
        <taxon>Dikarya</taxon>
        <taxon>Ascomycota</taxon>
        <taxon>Pezizomycotina</taxon>
        <taxon>Sordariomycetes</taxon>
        <taxon>Hypocreomycetidae</taxon>
        <taxon>Hypocreales</taxon>
        <taxon>Nectriaceae</taxon>
        <taxon>Fusarium</taxon>
        <taxon>Fusarium oxysporum species complex</taxon>
    </lineage>
</organism>
<dbReference type="HOGENOM" id="CLU_206085_0_0_1"/>
<sequence>MTLDDGREAIDQMGVGAPVTAESTENGCQGGSAEANERRCGTCSKTGHNTRTCQIVVTMYGEEYRN</sequence>
<dbReference type="Proteomes" id="UP000016929">
    <property type="component" value="Unassembled WGS sequence"/>
</dbReference>
<evidence type="ECO:0000256" key="1">
    <source>
        <dbReference type="SAM" id="MobiDB-lite"/>
    </source>
</evidence>
<dbReference type="AlphaFoldDB" id="N1SA66"/>
<keyword evidence="3" id="KW-1185">Reference proteome</keyword>
<feature type="compositionally biased region" description="Basic and acidic residues" evidence="1">
    <location>
        <begin position="1"/>
        <end position="10"/>
    </location>
</feature>
<name>N1SA66_FUSC4</name>
<dbReference type="EMBL" id="KB726218">
    <property type="protein sequence ID" value="EMT73972.1"/>
    <property type="molecule type" value="Genomic_DNA"/>
</dbReference>
<evidence type="ECO:0000313" key="2">
    <source>
        <dbReference type="EMBL" id="EMT73972.1"/>
    </source>
</evidence>
<reference evidence="3" key="1">
    <citation type="submission" date="2012-09" db="EMBL/GenBank/DDBJ databases">
        <title>Genome sequencing and comparative transcriptomics of race 1 and race 4 of banana pathogen: Fusarium oxysporum f. sp. cubense.</title>
        <authorList>
            <person name="Fang X."/>
            <person name="Huang J."/>
        </authorList>
    </citation>
    <scope>NUCLEOTIDE SEQUENCE [LARGE SCALE GENOMIC DNA]</scope>
    <source>
        <strain evidence="3">race 4</strain>
    </source>
</reference>
<protein>
    <recommendedName>
        <fullName evidence="4">CCHC-type domain-containing protein</fullName>
    </recommendedName>
</protein>
<feature type="region of interest" description="Disordered" evidence="1">
    <location>
        <begin position="1"/>
        <end position="41"/>
    </location>
</feature>
<accession>N1SA66</accession>